<reference evidence="3" key="1">
    <citation type="submission" date="2018-06" db="EMBL/GenBank/DDBJ databases">
        <authorList>
            <person name="Zhirakovskaya E."/>
        </authorList>
    </citation>
    <scope>NUCLEOTIDE SEQUENCE</scope>
</reference>
<dbReference type="SUPFAM" id="SSF48452">
    <property type="entry name" value="TPR-like"/>
    <property type="match status" value="1"/>
</dbReference>
<gene>
    <name evidence="3" type="ORF">MNBD_NITROSPINAE01-919</name>
</gene>
<feature type="transmembrane region" description="Helical" evidence="1">
    <location>
        <begin position="162"/>
        <end position="182"/>
    </location>
</feature>
<feature type="transmembrane region" description="Helical" evidence="1">
    <location>
        <begin position="128"/>
        <end position="150"/>
    </location>
</feature>
<dbReference type="InterPro" id="IPR019734">
    <property type="entry name" value="TPR_rpt"/>
</dbReference>
<proteinExistence type="predicted"/>
<dbReference type="PROSITE" id="PS50005">
    <property type="entry name" value="TPR"/>
    <property type="match status" value="1"/>
</dbReference>
<dbReference type="Pfam" id="PF00515">
    <property type="entry name" value="TPR_1"/>
    <property type="match status" value="1"/>
</dbReference>
<dbReference type="EMBL" id="UOGC01000153">
    <property type="protein sequence ID" value="VAX23764.1"/>
    <property type="molecule type" value="Genomic_DNA"/>
</dbReference>
<dbReference type="InterPro" id="IPR003646">
    <property type="entry name" value="SH3-like_bac-type"/>
</dbReference>
<dbReference type="PROSITE" id="PS50293">
    <property type="entry name" value="TPR_REGION"/>
    <property type="match status" value="1"/>
</dbReference>
<evidence type="ECO:0000313" key="3">
    <source>
        <dbReference type="EMBL" id="VAX23764.1"/>
    </source>
</evidence>
<evidence type="ECO:0000256" key="1">
    <source>
        <dbReference type="SAM" id="Phobius"/>
    </source>
</evidence>
<protein>
    <recommendedName>
        <fullName evidence="2">SH3b domain-containing protein</fullName>
    </recommendedName>
</protein>
<keyword evidence="1" id="KW-0472">Membrane</keyword>
<keyword evidence="1" id="KW-1133">Transmembrane helix</keyword>
<dbReference type="SMART" id="SM00028">
    <property type="entry name" value="TPR"/>
    <property type="match status" value="1"/>
</dbReference>
<name>A0A3B1CIK0_9ZZZZ</name>
<feature type="domain" description="SH3b" evidence="2">
    <location>
        <begin position="187"/>
        <end position="249"/>
    </location>
</feature>
<dbReference type="InterPro" id="IPR011990">
    <property type="entry name" value="TPR-like_helical_dom_sf"/>
</dbReference>
<dbReference type="Gene3D" id="2.30.30.40">
    <property type="entry name" value="SH3 Domains"/>
    <property type="match status" value="1"/>
</dbReference>
<dbReference type="AlphaFoldDB" id="A0A3B1CIK0"/>
<organism evidence="3">
    <name type="scientific">hydrothermal vent metagenome</name>
    <dbReference type="NCBI Taxonomy" id="652676"/>
    <lineage>
        <taxon>unclassified sequences</taxon>
        <taxon>metagenomes</taxon>
        <taxon>ecological metagenomes</taxon>
    </lineage>
</organism>
<keyword evidence="1" id="KW-0812">Transmembrane</keyword>
<sequence length="249" mass="27099">MRLVVAIALLVAITSGAGFADTNAQKYNEANKRFTDGDYLSALELYNSIGIKNQNLEYNRGVAYFKLGRLGKAVLHFNRALRLNPNDEDARANLKYINSIKKDKEKENKTGTLQAVLSALTNSFSMNGLTAITLVFYLLTALAISGYLLVKKTGGARLAIGAIVVCSTATLVFASVTGVRIYKLENKKMAVAMQKEIVARTGPTENANTAFIFHEGTVVTVGETRNGFVKVILSSGITAWAHMRDLEKI</sequence>
<evidence type="ECO:0000259" key="2">
    <source>
        <dbReference type="SMART" id="SM00287"/>
    </source>
</evidence>
<accession>A0A3B1CIK0</accession>
<dbReference type="SMART" id="SM00287">
    <property type="entry name" value="SH3b"/>
    <property type="match status" value="1"/>
</dbReference>
<dbReference type="Gene3D" id="1.25.40.10">
    <property type="entry name" value="Tetratricopeptide repeat domain"/>
    <property type="match status" value="1"/>
</dbReference>